<feature type="domain" description="Biofilm-associated protein BapA-like prefix-like" evidence="1">
    <location>
        <begin position="28"/>
        <end position="130"/>
    </location>
</feature>
<dbReference type="Pfam" id="PF17963">
    <property type="entry name" value="Big_9"/>
    <property type="match status" value="1"/>
</dbReference>
<sequence length="243" mass="26192">MFKVPISGRINFVGGAKKRAGSIMRMTLFSKAQGGKSRDLDGSVVELEEPSVLQLQIGPEDVARFDRDGSDLVLVLKDGSMLRLVNFFVVTEEGRHDLTFVDEHGVNWWGQYGEVWDGFDIAEIEQINAFAPYIAPGLGLLGAGVAAAALAYDPNSPPDVTPDSRVTEEDTPVEGVVIATDEDDDTLSYEVTTQPKNGAVVMNPETGEYIYTPGPDYNGPDSFKVTVSDGNGESKTVTVDITV</sequence>
<evidence type="ECO:0000313" key="3">
    <source>
        <dbReference type="Proteomes" id="UP001265259"/>
    </source>
</evidence>
<dbReference type="Pfam" id="PF22783">
    <property type="entry name" value="BapA_N"/>
    <property type="match status" value="1"/>
</dbReference>
<gene>
    <name evidence="2" type="ORF">RM543_18850</name>
</gene>
<protein>
    <submittedName>
        <fullName evidence="2">Ig-like domain-containing protein</fullName>
    </submittedName>
</protein>
<evidence type="ECO:0000259" key="1">
    <source>
        <dbReference type="Pfam" id="PF22783"/>
    </source>
</evidence>
<dbReference type="InterPro" id="IPR048051">
    <property type="entry name" value="BapA-like_prefix-like"/>
</dbReference>
<dbReference type="SUPFAM" id="SSF49313">
    <property type="entry name" value="Cadherin-like"/>
    <property type="match status" value="1"/>
</dbReference>
<accession>A0ABU3DNQ7</accession>
<organism evidence="2 3">
    <name type="scientific">Tropicimonas omnivorans</name>
    <dbReference type="NCBI Taxonomy" id="3075590"/>
    <lineage>
        <taxon>Bacteria</taxon>
        <taxon>Pseudomonadati</taxon>
        <taxon>Pseudomonadota</taxon>
        <taxon>Alphaproteobacteria</taxon>
        <taxon>Rhodobacterales</taxon>
        <taxon>Roseobacteraceae</taxon>
        <taxon>Tropicimonas</taxon>
    </lineage>
</organism>
<dbReference type="NCBIfam" id="NF033677">
    <property type="entry name" value="biofilm_BapA_N"/>
    <property type="match status" value="1"/>
</dbReference>
<evidence type="ECO:0000313" key="2">
    <source>
        <dbReference type="EMBL" id="MDT0684717.1"/>
    </source>
</evidence>
<comment type="caution">
    <text evidence="2">The sequence shown here is derived from an EMBL/GenBank/DDBJ whole genome shotgun (WGS) entry which is preliminary data.</text>
</comment>
<feature type="non-terminal residue" evidence="2">
    <location>
        <position position="243"/>
    </location>
</feature>
<dbReference type="Gene3D" id="2.60.40.3440">
    <property type="match status" value="1"/>
</dbReference>
<dbReference type="InterPro" id="IPR015919">
    <property type="entry name" value="Cadherin-like_sf"/>
</dbReference>
<dbReference type="EMBL" id="JAVRHL010000012">
    <property type="protein sequence ID" value="MDT0684717.1"/>
    <property type="molecule type" value="Genomic_DNA"/>
</dbReference>
<keyword evidence="3" id="KW-1185">Reference proteome</keyword>
<proteinExistence type="predicted"/>
<reference evidence="2 3" key="1">
    <citation type="submission" date="2023-09" db="EMBL/GenBank/DDBJ databases">
        <authorList>
            <person name="Rey-Velasco X."/>
        </authorList>
    </citation>
    <scope>NUCLEOTIDE SEQUENCE [LARGE SCALE GENOMIC DNA]</scope>
    <source>
        <strain evidence="2 3">F158</strain>
    </source>
</reference>
<dbReference type="Proteomes" id="UP001265259">
    <property type="component" value="Unassembled WGS sequence"/>
</dbReference>
<dbReference type="RefSeq" id="WP_311694464.1">
    <property type="nucleotide sequence ID" value="NZ_JAVRHL010000012.1"/>
</dbReference>
<name>A0ABU3DNQ7_9RHOB</name>